<proteinExistence type="inferred from homology"/>
<evidence type="ECO:0008006" key="12">
    <source>
        <dbReference type="Google" id="ProtNLM"/>
    </source>
</evidence>
<evidence type="ECO:0000256" key="3">
    <source>
        <dbReference type="ARBA" id="ARBA00022617"/>
    </source>
</evidence>
<dbReference type="PROSITE" id="PS00086">
    <property type="entry name" value="CYTOCHROME_P450"/>
    <property type="match status" value="1"/>
</dbReference>
<evidence type="ECO:0000256" key="4">
    <source>
        <dbReference type="ARBA" id="ARBA00022723"/>
    </source>
</evidence>
<feature type="binding site" description="axial binding residue" evidence="8">
    <location>
        <position position="376"/>
    </location>
    <ligand>
        <name>heme</name>
        <dbReference type="ChEBI" id="CHEBI:30413"/>
    </ligand>
    <ligandPart>
        <name>Fe</name>
        <dbReference type="ChEBI" id="CHEBI:18248"/>
    </ligandPart>
</feature>
<reference evidence="11" key="1">
    <citation type="journal article" date="2017" name="Genome Biol.">
        <title>Comparative genomics reveals high biological diversity and specific adaptations in the industrially and medically important fungal genus Aspergillus.</title>
        <authorList>
            <person name="de Vries R.P."/>
            <person name="Riley R."/>
            <person name="Wiebenga A."/>
            <person name="Aguilar-Osorio G."/>
            <person name="Amillis S."/>
            <person name="Uchima C.A."/>
            <person name="Anderluh G."/>
            <person name="Asadollahi M."/>
            <person name="Askin M."/>
            <person name="Barry K."/>
            <person name="Battaglia E."/>
            <person name="Bayram O."/>
            <person name="Benocci T."/>
            <person name="Braus-Stromeyer S.A."/>
            <person name="Caldana C."/>
            <person name="Canovas D."/>
            <person name="Cerqueira G.C."/>
            <person name="Chen F."/>
            <person name="Chen W."/>
            <person name="Choi C."/>
            <person name="Clum A."/>
            <person name="Dos Santos R.A."/>
            <person name="Damasio A.R."/>
            <person name="Diallinas G."/>
            <person name="Emri T."/>
            <person name="Fekete E."/>
            <person name="Flipphi M."/>
            <person name="Freyberg S."/>
            <person name="Gallo A."/>
            <person name="Gournas C."/>
            <person name="Habgood R."/>
            <person name="Hainaut M."/>
            <person name="Harispe M.L."/>
            <person name="Henrissat B."/>
            <person name="Hilden K.S."/>
            <person name="Hope R."/>
            <person name="Hossain A."/>
            <person name="Karabika E."/>
            <person name="Karaffa L."/>
            <person name="Karanyi Z."/>
            <person name="Krasevec N."/>
            <person name="Kuo A."/>
            <person name="Kusch H."/>
            <person name="LaButti K."/>
            <person name="Lagendijk E.L."/>
            <person name="Lapidus A."/>
            <person name="Levasseur A."/>
            <person name="Lindquist E."/>
            <person name="Lipzen A."/>
            <person name="Logrieco A.F."/>
            <person name="MacCabe A."/>
            <person name="Maekelae M.R."/>
            <person name="Malavazi I."/>
            <person name="Melin P."/>
            <person name="Meyer V."/>
            <person name="Mielnichuk N."/>
            <person name="Miskei M."/>
            <person name="Molnar A.P."/>
            <person name="Mule G."/>
            <person name="Ngan C.Y."/>
            <person name="Orejas M."/>
            <person name="Orosz E."/>
            <person name="Ouedraogo J.P."/>
            <person name="Overkamp K.M."/>
            <person name="Park H.-S."/>
            <person name="Perrone G."/>
            <person name="Piumi F."/>
            <person name="Punt P.J."/>
            <person name="Ram A.F."/>
            <person name="Ramon A."/>
            <person name="Rauscher S."/>
            <person name="Record E."/>
            <person name="Riano-Pachon D.M."/>
            <person name="Robert V."/>
            <person name="Roehrig J."/>
            <person name="Ruller R."/>
            <person name="Salamov A."/>
            <person name="Salih N.S."/>
            <person name="Samson R.A."/>
            <person name="Sandor E."/>
            <person name="Sanguinetti M."/>
            <person name="Schuetze T."/>
            <person name="Sepcic K."/>
            <person name="Shelest E."/>
            <person name="Sherlock G."/>
            <person name="Sophianopoulou V."/>
            <person name="Squina F.M."/>
            <person name="Sun H."/>
            <person name="Susca A."/>
            <person name="Todd R.B."/>
            <person name="Tsang A."/>
            <person name="Unkles S.E."/>
            <person name="van de Wiele N."/>
            <person name="van Rossen-Uffink D."/>
            <person name="Oliveira J.V."/>
            <person name="Vesth T.C."/>
            <person name="Visser J."/>
            <person name="Yu J.-H."/>
            <person name="Zhou M."/>
            <person name="Andersen M.R."/>
            <person name="Archer D.B."/>
            <person name="Baker S.E."/>
            <person name="Benoit I."/>
            <person name="Brakhage A.A."/>
            <person name="Braus G.H."/>
            <person name="Fischer R."/>
            <person name="Frisvad J.C."/>
            <person name="Goldman G.H."/>
            <person name="Houbraken J."/>
            <person name="Oakley B."/>
            <person name="Pocsi I."/>
            <person name="Scazzocchio C."/>
            <person name="Seiboth B."/>
            <person name="vanKuyk P.A."/>
            <person name="Wortman J."/>
            <person name="Dyer P.S."/>
            <person name="Grigoriev I.V."/>
        </authorList>
    </citation>
    <scope>NUCLEOTIDE SEQUENCE [LARGE SCALE GENOMIC DNA]</scope>
    <source>
        <strain evidence="11">ITEM 5010</strain>
    </source>
</reference>
<dbReference type="GO" id="GO:0020037">
    <property type="term" value="F:heme binding"/>
    <property type="evidence" value="ECO:0007669"/>
    <property type="project" value="InterPro"/>
</dbReference>
<keyword evidence="4 8" id="KW-0479">Metal-binding</keyword>
<keyword evidence="6 8" id="KW-0408">Iron</keyword>
<dbReference type="GO" id="GO:0016705">
    <property type="term" value="F:oxidoreductase activity, acting on paired donors, with incorporation or reduction of molecular oxygen"/>
    <property type="evidence" value="ECO:0007669"/>
    <property type="project" value="InterPro"/>
</dbReference>
<dbReference type="InterPro" id="IPR017972">
    <property type="entry name" value="Cyt_P450_CS"/>
</dbReference>
<dbReference type="Proteomes" id="UP000188318">
    <property type="component" value="Unassembled WGS sequence"/>
</dbReference>
<dbReference type="Pfam" id="PF00067">
    <property type="entry name" value="p450"/>
    <property type="match status" value="1"/>
</dbReference>
<evidence type="ECO:0000256" key="2">
    <source>
        <dbReference type="ARBA" id="ARBA00010617"/>
    </source>
</evidence>
<keyword evidence="11" id="KW-1185">Reference proteome</keyword>
<dbReference type="STRING" id="602072.A0A1R3RW43"/>
<evidence type="ECO:0000313" key="11">
    <source>
        <dbReference type="Proteomes" id="UP000188318"/>
    </source>
</evidence>
<comment type="cofactor">
    <cofactor evidence="1 8">
        <name>heme</name>
        <dbReference type="ChEBI" id="CHEBI:30413"/>
    </cofactor>
</comment>
<protein>
    <recommendedName>
        <fullName evidence="12">Cytochrome P450</fullName>
    </recommendedName>
</protein>
<evidence type="ECO:0000256" key="8">
    <source>
        <dbReference type="PIRSR" id="PIRSR602401-1"/>
    </source>
</evidence>
<sequence>MFNERPVDLMQKWHHDHGALVTLRFGPQLAISVGSFDIAQELLAKRGAIYSSRPRYIIASERMTAGFNSTIMPYGKKWQNQHRIMNSMLDSGMVHRYHVLDDMESKQTLVELLATNDFEASLSRYASSILMTLGYGIRLEDTHSDIPAKISQLNSRPFEAISNSFYQGVELFPILDKLPGFLAPWKQFAADVERQTTEFHMKHFEIAKSRSTWNWVQSALHSKAGSEVSSKELAYIVGTLQQGGIEAMLTVLRLLIKAIVLHPHCLEEAQRELDRVVGPDRLPSFDDLPQLSYIKAMMNEAMRWQPPAPLALPHATTQNDEYDGYHIPNGTIIIPNIWVMSFNPEIFPDPQEFKPERWIQNPDLEHSPFGFGRRICPGRYMGSNSIFILMARLMWAYNITYAQKDGKRIDIDPWDLEIGFTATSRPFEASFKVRSPEKQSIIEREWENVCKDPAQILEDIRPKRDIWG</sequence>
<dbReference type="OrthoDB" id="1470350at2759"/>
<dbReference type="AlphaFoldDB" id="A0A1R3RW43"/>
<dbReference type="GO" id="GO:0004497">
    <property type="term" value="F:monooxygenase activity"/>
    <property type="evidence" value="ECO:0007669"/>
    <property type="project" value="UniProtKB-KW"/>
</dbReference>
<keyword evidence="3 8" id="KW-0349">Heme</keyword>
<dbReference type="SUPFAM" id="SSF48264">
    <property type="entry name" value="Cytochrome P450"/>
    <property type="match status" value="1"/>
</dbReference>
<dbReference type="Gene3D" id="1.10.630.10">
    <property type="entry name" value="Cytochrome P450"/>
    <property type="match status" value="1"/>
</dbReference>
<evidence type="ECO:0000256" key="6">
    <source>
        <dbReference type="ARBA" id="ARBA00023004"/>
    </source>
</evidence>
<name>A0A1R3RW43_ASPC5</name>
<evidence type="ECO:0000256" key="1">
    <source>
        <dbReference type="ARBA" id="ARBA00001971"/>
    </source>
</evidence>
<evidence type="ECO:0000313" key="10">
    <source>
        <dbReference type="EMBL" id="OOF98704.1"/>
    </source>
</evidence>
<dbReference type="GO" id="GO:0005506">
    <property type="term" value="F:iron ion binding"/>
    <property type="evidence" value="ECO:0007669"/>
    <property type="project" value="InterPro"/>
</dbReference>
<dbReference type="VEuPathDB" id="FungiDB:ASPCADRAFT_2139"/>
<comment type="similarity">
    <text evidence="2 9">Belongs to the cytochrome P450 family.</text>
</comment>
<dbReference type="OMA" id="IPNIWVM"/>
<dbReference type="PANTHER" id="PTHR46300">
    <property type="entry name" value="P450, PUTATIVE (EUROFUNG)-RELATED-RELATED"/>
    <property type="match status" value="1"/>
</dbReference>
<keyword evidence="5 9" id="KW-0560">Oxidoreductase</keyword>
<dbReference type="InterPro" id="IPR050364">
    <property type="entry name" value="Cytochrome_P450_fung"/>
</dbReference>
<accession>A0A1R3RW43</accession>
<dbReference type="InterPro" id="IPR002401">
    <property type="entry name" value="Cyt_P450_E_grp-I"/>
</dbReference>
<gene>
    <name evidence="10" type="ORF">ASPCADRAFT_2139</name>
</gene>
<evidence type="ECO:0000256" key="5">
    <source>
        <dbReference type="ARBA" id="ARBA00023002"/>
    </source>
</evidence>
<keyword evidence="7 9" id="KW-0503">Monooxygenase</keyword>
<evidence type="ECO:0000256" key="7">
    <source>
        <dbReference type="ARBA" id="ARBA00023033"/>
    </source>
</evidence>
<dbReference type="InterPro" id="IPR001128">
    <property type="entry name" value="Cyt_P450"/>
</dbReference>
<dbReference type="CDD" id="cd11065">
    <property type="entry name" value="CYP64-like"/>
    <property type="match status" value="1"/>
</dbReference>
<evidence type="ECO:0000256" key="9">
    <source>
        <dbReference type="RuleBase" id="RU000461"/>
    </source>
</evidence>
<dbReference type="EMBL" id="KV907495">
    <property type="protein sequence ID" value="OOF98704.1"/>
    <property type="molecule type" value="Genomic_DNA"/>
</dbReference>
<organism evidence="10 11">
    <name type="scientific">Aspergillus carbonarius (strain ITEM 5010)</name>
    <dbReference type="NCBI Taxonomy" id="602072"/>
    <lineage>
        <taxon>Eukaryota</taxon>
        <taxon>Fungi</taxon>
        <taxon>Dikarya</taxon>
        <taxon>Ascomycota</taxon>
        <taxon>Pezizomycotina</taxon>
        <taxon>Eurotiomycetes</taxon>
        <taxon>Eurotiomycetidae</taxon>
        <taxon>Eurotiales</taxon>
        <taxon>Aspergillaceae</taxon>
        <taxon>Aspergillus</taxon>
        <taxon>Aspergillus subgen. Circumdati</taxon>
    </lineage>
</organism>
<dbReference type="PRINTS" id="PR00463">
    <property type="entry name" value="EP450I"/>
</dbReference>
<dbReference type="InterPro" id="IPR036396">
    <property type="entry name" value="Cyt_P450_sf"/>
</dbReference>
<dbReference type="PANTHER" id="PTHR46300:SF1">
    <property type="entry name" value="P450, PUTATIVE (EUROFUNG)-RELATED"/>
    <property type="match status" value="1"/>
</dbReference>